<dbReference type="AlphaFoldDB" id="A0A0G0XJD6"/>
<sequence>MNYPQAIKNWLLDLIFPIRCLNCQKFGQYLCPKCLNQIPLKQSFECIGCKQRVFLGQTCRFCLKENYLDRLLVAADYKNLLVEKTIKIFKFKFVAELSVPLSALMKKYIRQLQKKNKFNIFSENPILIPVPIHKRRENWRGFNQSKLLAKLLADIFQMEHAPDVLTRIKNTAPQADIKERAERMENIKSVFGCHNPAKISDRSILLIDDVCTTGATLNECAMVLKNNGAKSVIALVLARG</sequence>
<comment type="caution">
    <text evidence="3">The sequence shown here is derived from an EMBL/GenBank/DDBJ whole genome shotgun (WGS) entry which is preliminary data.</text>
</comment>
<dbReference type="CDD" id="cd06223">
    <property type="entry name" value="PRTases_typeI"/>
    <property type="match status" value="1"/>
</dbReference>
<dbReference type="Pfam" id="PF00156">
    <property type="entry name" value="Pribosyltran"/>
    <property type="match status" value="1"/>
</dbReference>
<dbReference type="InterPro" id="IPR000836">
    <property type="entry name" value="PRTase_dom"/>
</dbReference>
<name>A0A0G0XJD6_9BACT</name>
<dbReference type="Proteomes" id="UP000033856">
    <property type="component" value="Unassembled WGS sequence"/>
</dbReference>
<evidence type="ECO:0000259" key="2">
    <source>
        <dbReference type="Pfam" id="PF00156"/>
    </source>
</evidence>
<dbReference type="EMBL" id="LCCD01000011">
    <property type="protein sequence ID" value="KKS25045.1"/>
    <property type="molecule type" value="Genomic_DNA"/>
</dbReference>
<evidence type="ECO:0000313" key="3">
    <source>
        <dbReference type="EMBL" id="KKS25045.1"/>
    </source>
</evidence>
<evidence type="ECO:0000313" key="4">
    <source>
        <dbReference type="Proteomes" id="UP000033856"/>
    </source>
</evidence>
<gene>
    <name evidence="3" type="ORF">UU83_C0011G0009</name>
</gene>
<proteinExistence type="inferred from homology"/>
<dbReference type="PANTHER" id="PTHR47505">
    <property type="entry name" value="DNA UTILIZATION PROTEIN YHGH"/>
    <property type="match status" value="1"/>
</dbReference>
<dbReference type="SUPFAM" id="SSF53271">
    <property type="entry name" value="PRTase-like"/>
    <property type="match status" value="1"/>
</dbReference>
<feature type="domain" description="Phosphoribosyltransferase" evidence="2">
    <location>
        <begin position="170"/>
        <end position="239"/>
    </location>
</feature>
<dbReference type="InterPro" id="IPR029057">
    <property type="entry name" value="PRTase-like"/>
</dbReference>
<organism evidence="3 4">
    <name type="scientific">Candidatus Jorgensenbacteria bacterium GW2011_GWF2_41_8</name>
    <dbReference type="NCBI Taxonomy" id="1618667"/>
    <lineage>
        <taxon>Bacteria</taxon>
        <taxon>Candidatus Joergenseniibacteriota</taxon>
    </lineage>
</organism>
<reference evidence="3 4" key="1">
    <citation type="journal article" date="2015" name="Nature">
        <title>rRNA introns, odd ribosomes, and small enigmatic genomes across a large radiation of phyla.</title>
        <authorList>
            <person name="Brown C.T."/>
            <person name="Hug L.A."/>
            <person name="Thomas B.C."/>
            <person name="Sharon I."/>
            <person name="Castelle C.J."/>
            <person name="Singh A."/>
            <person name="Wilkins M.J."/>
            <person name="Williams K.H."/>
            <person name="Banfield J.F."/>
        </authorList>
    </citation>
    <scope>NUCLEOTIDE SEQUENCE [LARGE SCALE GENOMIC DNA]</scope>
</reference>
<dbReference type="Gene3D" id="3.40.50.2020">
    <property type="match status" value="1"/>
</dbReference>
<keyword evidence="3" id="KW-0808">Transferase</keyword>
<evidence type="ECO:0000256" key="1">
    <source>
        <dbReference type="ARBA" id="ARBA00008007"/>
    </source>
</evidence>
<dbReference type="InterPro" id="IPR051910">
    <property type="entry name" value="ComF/GntX_DNA_util-trans"/>
</dbReference>
<protein>
    <submittedName>
        <fullName evidence="3">Phosphoribosyl transferase domain protein</fullName>
    </submittedName>
</protein>
<dbReference type="GO" id="GO:0016740">
    <property type="term" value="F:transferase activity"/>
    <property type="evidence" value="ECO:0007669"/>
    <property type="project" value="UniProtKB-KW"/>
</dbReference>
<dbReference type="PANTHER" id="PTHR47505:SF1">
    <property type="entry name" value="DNA UTILIZATION PROTEIN YHGH"/>
    <property type="match status" value="1"/>
</dbReference>
<accession>A0A0G0XJD6</accession>
<comment type="similarity">
    <text evidence="1">Belongs to the ComF/GntX family.</text>
</comment>